<dbReference type="Proteomes" id="UP000640426">
    <property type="component" value="Unassembled WGS sequence"/>
</dbReference>
<keyword evidence="4" id="KW-1133">Transmembrane helix</keyword>
<evidence type="ECO:0000256" key="1">
    <source>
        <dbReference type="ARBA" id="ARBA00004236"/>
    </source>
</evidence>
<dbReference type="InterPro" id="IPR022781">
    <property type="entry name" value="Flagellar_biosynth_FliO"/>
</dbReference>
<comment type="subcellular location">
    <subcellularLocation>
        <location evidence="1">Cell membrane</location>
    </subcellularLocation>
</comment>
<evidence type="ECO:0000256" key="3">
    <source>
        <dbReference type="ARBA" id="ARBA00022692"/>
    </source>
</evidence>
<keyword evidence="2" id="KW-1003">Cell membrane</keyword>
<keyword evidence="5" id="KW-0472">Membrane</keyword>
<proteinExistence type="predicted"/>
<evidence type="ECO:0000256" key="5">
    <source>
        <dbReference type="ARBA" id="ARBA00023136"/>
    </source>
</evidence>
<evidence type="ECO:0000313" key="7">
    <source>
        <dbReference type="Proteomes" id="UP000640426"/>
    </source>
</evidence>
<organism evidence="6 7">
    <name type="scientific">Sphingomonas mollis</name>
    <dbReference type="NCBI Taxonomy" id="2795726"/>
    <lineage>
        <taxon>Bacteria</taxon>
        <taxon>Pseudomonadati</taxon>
        <taxon>Pseudomonadota</taxon>
        <taxon>Alphaproteobacteria</taxon>
        <taxon>Sphingomonadales</taxon>
        <taxon>Sphingomonadaceae</taxon>
        <taxon>Sphingomonas</taxon>
    </lineage>
</organism>
<evidence type="ECO:0000256" key="4">
    <source>
        <dbReference type="ARBA" id="ARBA00022989"/>
    </source>
</evidence>
<keyword evidence="3" id="KW-0812">Transmembrane</keyword>
<keyword evidence="7" id="KW-1185">Reference proteome</keyword>
<protein>
    <submittedName>
        <fullName evidence="6">FliO/MopB family protein</fullName>
    </submittedName>
</protein>
<sequence length="114" mass="13139">MELVSLMRTMGSLATVLGLLAGALWIVRRYDIQLPGRAVTKPGRSGRRVELIERIQLDQKRSVVLIRRDDREHLFVLHPDRATVLETRILRAEERQAFQDMVLCPSLDGDWYNA</sequence>
<comment type="caution">
    <text evidence="6">The sequence shown here is derived from an EMBL/GenBank/DDBJ whole genome shotgun (WGS) entry which is preliminary data.</text>
</comment>
<name>A0ABS0XPU5_9SPHN</name>
<dbReference type="Pfam" id="PF04347">
    <property type="entry name" value="FliO"/>
    <property type="match status" value="1"/>
</dbReference>
<gene>
    <name evidence="6" type="ORF">JAO74_09685</name>
</gene>
<dbReference type="RefSeq" id="WP_199037444.1">
    <property type="nucleotide sequence ID" value="NZ_JAELXS010000005.1"/>
</dbReference>
<reference evidence="7" key="1">
    <citation type="submission" date="2020-12" db="EMBL/GenBank/DDBJ databases">
        <title>Hymenobacter sp.</title>
        <authorList>
            <person name="Kim M.K."/>
        </authorList>
    </citation>
    <scope>NUCLEOTIDE SEQUENCE [LARGE SCALE GENOMIC DNA]</scope>
    <source>
        <strain evidence="7">BT553</strain>
    </source>
</reference>
<evidence type="ECO:0000256" key="2">
    <source>
        <dbReference type="ARBA" id="ARBA00022475"/>
    </source>
</evidence>
<accession>A0ABS0XPU5</accession>
<dbReference type="EMBL" id="JAELXS010000005">
    <property type="protein sequence ID" value="MBJ6122061.1"/>
    <property type="molecule type" value="Genomic_DNA"/>
</dbReference>
<evidence type="ECO:0000313" key="6">
    <source>
        <dbReference type="EMBL" id="MBJ6122061.1"/>
    </source>
</evidence>